<accession>A0A5A7RFM8</accession>
<dbReference type="OrthoDB" id="48317at2759"/>
<dbReference type="SUPFAM" id="SSF51735">
    <property type="entry name" value="NAD(P)-binding Rossmann-fold domains"/>
    <property type="match status" value="1"/>
</dbReference>
<name>A0A5A7RFM8_STRAF</name>
<dbReference type="Pfam" id="PF13602">
    <property type="entry name" value="ADH_zinc_N_2"/>
    <property type="match status" value="1"/>
</dbReference>
<dbReference type="Pfam" id="PF08240">
    <property type="entry name" value="ADH_N"/>
    <property type="match status" value="1"/>
</dbReference>
<dbReference type="PROSITE" id="PS01162">
    <property type="entry name" value="QOR_ZETA_CRYSTAL"/>
    <property type="match status" value="1"/>
</dbReference>
<feature type="domain" description="Thioredoxin" evidence="4">
    <location>
        <begin position="21"/>
        <end position="154"/>
    </location>
</feature>
<dbReference type="SMART" id="SM00829">
    <property type="entry name" value="PKS_ER"/>
    <property type="match status" value="1"/>
</dbReference>
<protein>
    <submittedName>
        <fullName evidence="5">Oxidoreductase</fullName>
    </submittedName>
</protein>
<dbReference type="PROSITE" id="PS51352">
    <property type="entry name" value="THIOREDOXIN_2"/>
    <property type="match status" value="1"/>
</dbReference>
<dbReference type="InterPro" id="IPR011032">
    <property type="entry name" value="GroES-like_sf"/>
</dbReference>
<dbReference type="Proteomes" id="UP000325081">
    <property type="component" value="Unassembled WGS sequence"/>
</dbReference>
<organism evidence="5 6">
    <name type="scientific">Striga asiatica</name>
    <name type="common">Asiatic witchweed</name>
    <name type="synonym">Buchnera asiatica</name>
    <dbReference type="NCBI Taxonomy" id="4170"/>
    <lineage>
        <taxon>Eukaryota</taxon>
        <taxon>Viridiplantae</taxon>
        <taxon>Streptophyta</taxon>
        <taxon>Embryophyta</taxon>
        <taxon>Tracheophyta</taxon>
        <taxon>Spermatophyta</taxon>
        <taxon>Magnoliopsida</taxon>
        <taxon>eudicotyledons</taxon>
        <taxon>Gunneridae</taxon>
        <taxon>Pentapetalae</taxon>
        <taxon>asterids</taxon>
        <taxon>lamiids</taxon>
        <taxon>Lamiales</taxon>
        <taxon>Orobanchaceae</taxon>
        <taxon>Buchnereae</taxon>
        <taxon>Striga</taxon>
    </lineage>
</organism>
<proteinExistence type="inferred from homology"/>
<evidence type="ECO:0000259" key="4">
    <source>
        <dbReference type="PROSITE" id="PS51352"/>
    </source>
</evidence>
<comment type="similarity">
    <text evidence="1">Belongs to the zinc-containing alcohol dehydrogenase family. Quinone oxidoreductase subfamily.</text>
</comment>
<sequence>MASLSNGSVEGINEEAKYDLSSILCSADRDYLIRNNGDQVKIDNLKGKTVGLYFSASWCGPCQGFTPNLVEAYNELKQVDKFEVIFISADQDEESFNSYFSKMPWLAVPFSDSKTREKLDETFSVDGIPHLVFLDDSGKLLSEEGVRIIQEYGSEGYPFNSEKIQQLKEQEFEARKNQSINSLLAYGSRDYVINAEGEKVPIAELEGKTIGLYFILSSYKSCLSFNQKLIETYKGLKKIGENFEIVMVPLDNDEQSFMQLFKQFPWLSLPMNDKCRSKLVRYFELDELPTVVAIGPDGKTVHPNVADAIEEHGLKAFPFTPEKFAELEEIERAKMESQTLESILVSGDLDFVIGSDGVKAWSYSQYGGVEVLKLVSDVAVPEVKDDEVLIKVVAAALNPVDFKRRFGYFKANDSPFPTIPGYDVAGIVVKVGSNVKEFKEGDEVYGDIIEKAIAEPKQLGSLAEYTTAQEKLLAHKPKNLDFVQAAALPLALETAYEGLEKYGFSKGKSLLVLGGAGGVGSFIIQIAKHVFGASKVAATTSTSKLEFLKSLGADLAIDYTKEKYEDLPDKFDFVYDAVVRPKGETERALKAAKEGGTVITIAGAPTPQVPLFILTSNGEYLKTLKPYIESGKVKPVLDPKGPFPFEKVNEAFAYLETGRAIGKVVIYPIP</sequence>
<comment type="caution">
    <text evidence="5">The sequence shown here is derived from an EMBL/GenBank/DDBJ whole genome shotgun (WGS) entry which is preliminary data.</text>
</comment>
<dbReference type="InterPro" id="IPR036291">
    <property type="entry name" value="NAD(P)-bd_dom_sf"/>
</dbReference>
<keyword evidence="2" id="KW-0560">Oxidoreductase</keyword>
<evidence type="ECO:0000313" key="6">
    <source>
        <dbReference type="Proteomes" id="UP000325081"/>
    </source>
</evidence>
<dbReference type="Gene3D" id="3.40.30.10">
    <property type="entry name" value="Glutaredoxin"/>
    <property type="match status" value="2"/>
</dbReference>
<keyword evidence="6" id="KW-1185">Reference proteome</keyword>
<evidence type="ECO:0000313" key="5">
    <source>
        <dbReference type="EMBL" id="GER55986.1"/>
    </source>
</evidence>
<dbReference type="PANTHER" id="PTHR44573:SF1">
    <property type="entry name" value="NADPH-DEPENDENT ALKENAL_ONE OXIDOREDUCTASE, CHLOROPLASTIC"/>
    <property type="match status" value="1"/>
</dbReference>
<dbReference type="CDD" id="cd03009">
    <property type="entry name" value="TryX_like_TryX_NRX"/>
    <property type="match status" value="1"/>
</dbReference>
<evidence type="ECO:0000256" key="3">
    <source>
        <dbReference type="ARBA" id="ARBA00023027"/>
    </source>
</evidence>
<dbReference type="GO" id="GO:0008270">
    <property type="term" value="F:zinc ion binding"/>
    <property type="evidence" value="ECO:0007669"/>
    <property type="project" value="InterPro"/>
</dbReference>
<dbReference type="InterPro" id="IPR036249">
    <property type="entry name" value="Thioredoxin-like_sf"/>
</dbReference>
<dbReference type="GO" id="GO:0016628">
    <property type="term" value="F:oxidoreductase activity, acting on the CH-CH group of donors, NAD or NADP as acceptor"/>
    <property type="evidence" value="ECO:0007669"/>
    <property type="project" value="InterPro"/>
</dbReference>
<dbReference type="Gene3D" id="3.90.180.10">
    <property type="entry name" value="Medium-chain alcohol dehydrogenases, catalytic domain"/>
    <property type="match status" value="1"/>
</dbReference>
<dbReference type="Gene3D" id="3.40.50.720">
    <property type="entry name" value="NAD(P)-binding Rossmann-like Domain"/>
    <property type="match status" value="1"/>
</dbReference>
<dbReference type="PANTHER" id="PTHR44573">
    <property type="entry name" value="NADPH-DEPENDENT ALKENAL/ONE OXIDOREDUCTASE, CHLOROPLASTIC"/>
    <property type="match status" value="1"/>
</dbReference>
<dbReference type="InterPro" id="IPR044626">
    <property type="entry name" value="AOR-like"/>
</dbReference>
<evidence type="ECO:0000256" key="1">
    <source>
        <dbReference type="ARBA" id="ARBA00010371"/>
    </source>
</evidence>
<evidence type="ECO:0000256" key="2">
    <source>
        <dbReference type="ARBA" id="ARBA00023002"/>
    </source>
</evidence>
<dbReference type="Pfam" id="PF13905">
    <property type="entry name" value="Thioredoxin_8"/>
    <property type="match status" value="2"/>
</dbReference>
<dbReference type="AlphaFoldDB" id="A0A5A7RFM8"/>
<dbReference type="InterPro" id="IPR020843">
    <property type="entry name" value="ER"/>
</dbReference>
<gene>
    <name evidence="5" type="ORF">STAS_33692</name>
</gene>
<dbReference type="InterPro" id="IPR002364">
    <property type="entry name" value="Quin_OxRdtase/zeta-crystal_CS"/>
</dbReference>
<dbReference type="InterPro" id="IPR013154">
    <property type="entry name" value="ADH-like_N"/>
</dbReference>
<dbReference type="SUPFAM" id="SSF50129">
    <property type="entry name" value="GroES-like"/>
    <property type="match status" value="1"/>
</dbReference>
<reference evidence="6" key="1">
    <citation type="journal article" date="2019" name="Curr. Biol.">
        <title>Genome Sequence of Striga asiatica Provides Insight into the Evolution of Plant Parasitism.</title>
        <authorList>
            <person name="Yoshida S."/>
            <person name="Kim S."/>
            <person name="Wafula E.K."/>
            <person name="Tanskanen J."/>
            <person name="Kim Y.M."/>
            <person name="Honaas L."/>
            <person name="Yang Z."/>
            <person name="Spallek T."/>
            <person name="Conn C.E."/>
            <person name="Ichihashi Y."/>
            <person name="Cheong K."/>
            <person name="Cui S."/>
            <person name="Der J.P."/>
            <person name="Gundlach H."/>
            <person name="Jiao Y."/>
            <person name="Hori C."/>
            <person name="Ishida J.K."/>
            <person name="Kasahara H."/>
            <person name="Kiba T."/>
            <person name="Kim M.S."/>
            <person name="Koo N."/>
            <person name="Laohavisit A."/>
            <person name="Lee Y.H."/>
            <person name="Lumba S."/>
            <person name="McCourt P."/>
            <person name="Mortimer J.C."/>
            <person name="Mutuku J.M."/>
            <person name="Nomura T."/>
            <person name="Sasaki-Sekimoto Y."/>
            <person name="Seto Y."/>
            <person name="Wang Y."/>
            <person name="Wakatake T."/>
            <person name="Sakakibara H."/>
            <person name="Demura T."/>
            <person name="Yamaguchi S."/>
            <person name="Yoneyama K."/>
            <person name="Manabe R.I."/>
            <person name="Nelson D.C."/>
            <person name="Schulman A.H."/>
            <person name="Timko M.P."/>
            <person name="dePamphilis C.W."/>
            <person name="Choi D."/>
            <person name="Shirasu K."/>
        </authorList>
    </citation>
    <scope>NUCLEOTIDE SEQUENCE [LARGE SCALE GENOMIC DNA]</scope>
    <source>
        <strain evidence="6">cv. UVA1</strain>
    </source>
</reference>
<dbReference type="SUPFAM" id="SSF52833">
    <property type="entry name" value="Thioredoxin-like"/>
    <property type="match status" value="2"/>
</dbReference>
<dbReference type="EMBL" id="BKCP01012403">
    <property type="protein sequence ID" value="GER55986.1"/>
    <property type="molecule type" value="Genomic_DNA"/>
</dbReference>
<dbReference type="InterPro" id="IPR012336">
    <property type="entry name" value="Thioredoxin-like_fold"/>
</dbReference>
<dbReference type="CDD" id="cd05289">
    <property type="entry name" value="MDR_like_2"/>
    <property type="match status" value="1"/>
</dbReference>
<dbReference type="GO" id="GO:0004791">
    <property type="term" value="F:thioredoxin-disulfide reductase (NADPH) activity"/>
    <property type="evidence" value="ECO:0007669"/>
    <property type="project" value="InterPro"/>
</dbReference>
<dbReference type="InterPro" id="IPR045870">
    <property type="entry name" value="TryX_NRX_thioredoxin_dom"/>
</dbReference>
<dbReference type="InterPro" id="IPR013766">
    <property type="entry name" value="Thioredoxin_domain"/>
</dbReference>
<keyword evidence="3" id="KW-0520">NAD</keyword>